<sequence length="223" mass="23991">MDRNRPVRQTVAQSTFDGRGKRRRRAEVGRTGARFGPVGAWREESEPVDPLFVEPDPESPVGLTGARFGGGRAKSKRPAPEPPPDLTGFDADPEPLVEPLGEPEPEPIAEEFLDWVHRPESHSLVRPYAWTGGRTRAGTQLAIEAIVQTAGPAPTWESRTITDLCTTPRSVAEVAALLSVPLGVARVLIGDLADQGVLVVERVAGTVPDLEILGRVLAGLHNL</sequence>
<name>A0ABR7LFH9_9PSEU</name>
<organism evidence="2 3">
    <name type="scientific">Actinokineospora xionganensis</name>
    <dbReference type="NCBI Taxonomy" id="2684470"/>
    <lineage>
        <taxon>Bacteria</taxon>
        <taxon>Bacillati</taxon>
        <taxon>Actinomycetota</taxon>
        <taxon>Actinomycetes</taxon>
        <taxon>Pseudonocardiales</taxon>
        <taxon>Pseudonocardiaceae</taxon>
        <taxon>Actinokineospora</taxon>
    </lineage>
</organism>
<reference evidence="2 3" key="1">
    <citation type="submission" date="2020-06" db="EMBL/GenBank/DDBJ databases">
        <title>Actinokineospora xiongansis sp. nov., isolated from soil of Baiyangdian.</title>
        <authorList>
            <person name="Zhang X."/>
        </authorList>
    </citation>
    <scope>NUCLEOTIDE SEQUENCE [LARGE SCALE GENOMIC DNA]</scope>
    <source>
        <strain evidence="2 3">HBU206404</strain>
    </source>
</reference>
<gene>
    <name evidence="2" type="ORF">GPZ80_30385</name>
</gene>
<dbReference type="Proteomes" id="UP000734823">
    <property type="component" value="Unassembled WGS sequence"/>
</dbReference>
<dbReference type="PANTHER" id="PTHR36221:SF1">
    <property type="entry name" value="DUF742 DOMAIN-CONTAINING PROTEIN"/>
    <property type="match status" value="1"/>
</dbReference>
<comment type="caution">
    <text evidence="2">The sequence shown here is derived from an EMBL/GenBank/DDBJ whole genome shotgun (WGS) entry which is preliminary data.</text>
</comment>
<feature type="compositionally biased region" description="Acidic residues" evidence="1">
    <location>
        <begin position="91"/>
        <end position="102"/>
    </location>
</feature>
<dbReference type="Pfam" id="PF05331">
    <property type="entry name" value="DUF742"/>
    <property type="match status" value="1"/>
</dbReference>
<protein>
    <submittedName>
        <fullName evidence="2">DUF742 domain-containing protein</fullName>
    </submittedName>
</protein>
<evidence type="ECO:0000313" key="3">
    <source>
        <dbReference type="Proteomes" id="UP000734823"/>
    </source>
</evidence>
<dbReference type="InterPro" id="IPR007995">
    <property type="entry name" value="DUF742"/>
</dbReference>
<proteinExistence type="predicted"/>
<dbReference type="PANTHER" id="PTHR36221">
    <property type="entry name" value="DUF742 DOMAIN-CONTAINING PROTEIN"/>
    <property type="match status" value="1"/>
</dbReference>
<accession>A0ABR7LFH9</accession>
<keyword evidence="3" id="KW-1185">Reference proteome</keyword>
<evidence type="ECO:0000256" key="1">
    <source>
        <dbReference type="SAM" id="MobiDB-lite"/>
    </source>
</evidence>
<evidence type="ECO:0000313" key="2">
    <source>
        <dbReference type="EMBL" id="MBC6451471.1"/>
    </source>
</evidence>
<feature type="region of interest" description="Disordered" evidence="1">
    <location>
        <begin position="1"/>
        <end position="102"/>
    </location>
</feature>
<dbReference type="EMBL" id="JABVED010000031">
    <property type="protein sequence ID" value="MBC6451471.1"/>
    <property type="molecule type" value="Genomic_DNA"/>
</dbReference>